<evidence type="ECO:0000256" key="6">
    <source>
        <dbReference type="ARBA" id="ARBA00023065"/>
    </source>
</evidence>
<evidence type="ECO:0000256" key="5">
    <source>
        <dbReference type="ARBA" id="ARBA00022989"/>
    </source>
</evidence>
<comment type="caution">
    <text evidence="12">The sequence shown here is derived from an EMBL/GenBank/DDBJ whole genome shotgun (WGS) entry which is preliminary data.</text>
</comment>
<feature type="binding site" evidence="11">
    <location>
        <position position="76"/>
    </location>
    <ligand>
        <name>Na(+)</name>
        <dbReference type="ChEBI" id="CHEBI:29101"/>
        <note>structural</note>
    </ligand>
</feature>
<keyword evidence="5 11" id="KW-1133">Transmembrane helix</keyword>
<dbReference type="Proteomes" id="UP000478505">
    <property type="component" value="Unassembled WGS sequence"/>
</dbReference>
<keyword evidence="6 11" id="KW-0406">Ion transport</keyword>
<evidence type="ECO:0000256" key="3">
    <source>
        <dbReference type="ARBA" id="ARBA00022519"/>
    </source>
</evidence>
<evidence type="ECO:0000256" key="10">
    <source>
        <dbReference type="ARBA" id="ARBA00035585"/>
    </source>
</evidence>
<comment type="activity regulation">
    <text evidence="11">Na(+) is not transported, but it plays an essential structural role and its presence is essential for fluoride channel function.</text>
</comment>
<evidence type="ECO:0000256" key="7">
    <source>
        <dbReference type="ARBA" id="ARBA00023136"/>
    </source>
</evidence>
<name>A0A6B3QZT0_9FLAO</name>
<proteinExistence type="inferred from homology"/>
<keyword evidence="11" id="KW-0915">Sodium</keyword>
<keyword evidence="2 11" id="KW-1003">Cell membrane</keyword>
<dbReference type="NCBIfam" id="TIGR00494">
    <property type="entry name" value="crcB"/>
    <property type="match status" value="1"/>
</dbReference>
<keyword evidence="7 11" id="KW-0472">Membrane</keyword>
<dbReference type="AlphaFoldDB" id="A0A6B3QZT0"/>
<evidence type="ECO:0000256" key="2">
    <source>
        <dbReference type="ARBA" id="ARBA00022475"/>
    </source>
</evidence>
<feature type="transmembrane region" description="Helical" evidence="11">
    <location>
        <begin position="68"/>
        <end position="86"/>
    </location>
</feature>
<evidence type="ECO:0000313" key="13">
    <source>
        <dbReference type="Proteomes" id="UP000478505"/>
    </source>
</evidence>
<gene>
    <name evidence="11 12" type="primary">crcB</name>
    <name evidence="11" type="synonym">fluC</name>
    <name evidence="12" type="ORF">G3567_06390</name>
</gene>
<keyword evidence="11" id="KW-0479">Metal-binding</keyword>
<dbReference type="GO" id="GO:0046872">
    <property type="term" value="F:metal ion binding"/>
    <property type="evidence" value="ECO:0007669"/>
    <property type="project" value="UniProtKB-KW"/>
</dbReference>
<evidence type="ECO:0000256" key="9">
    <source>
        <dbReference type="ARBA" id="ARBA00035120"/>
    </source>
</evidence>
<comment type="function">
    <text evidence="11">Fluoride-specific ion channel. Important for reducing fluoride concentration in the cell, thus reducing its toxicity.</text>
</comment>
<keyword evidence="13" id="KW-1185">Reference proteome</keyword>
<evidence type="ECO:0000256" key="8">
    <source>
        <dbReference type="ARBA" id="ARBA00023303"/>
    </source>
</evidence>
<comment type="catalytic activity">
    <reaction evidence="10">
        <text>fluoride(in) = fluoride(out)</text>
        <dbReference type="Rhea" id="RHEA:76159"/>
        <dbReference type="ChEBI" id="CHEBI:17051"/>
    </reaction>
    <physiologicalReaction direction="left-to-right" evidence="10">
        <dbReference type="Rhea" id="RHEA:76160"/>
    </physiologicalReaction>
</comment>
<keyword evidence="11" id="KW-0813">Transport</keyword>
<evidence type="ECO:0000256" key="4">
    <source>
        <dbReference type="ARBA" id="ARBA00022692"/>
    </source>
</evidence>
<keyword evidence="4 11" id="KW-0812">Transmembrane</keyword>
<dbReference type="InterPro" id="IPR003691">
    <property type="entry name" value="FluC"/>
</dbReference>
<organism evidence="12 13">
    <name type="scientific">Psychroflexus aurantiacus</name>
    <dbReference type="NCBI Taxonomy" id="2709310"/>
    <lineage>
        <taxon>Bacteria</taxon>
        <taxon>Pseudomonadati</taxon>
        <taxon>Bacteroidota</taxon>
        <taxon>Flavobacteriia</taxon>
        <taxon>Flavobacteriales</taxon>
        <taxon>Flavobacteriaceae</taxon>
        <taxon>Psychroflexus</taxon>
    </lineage>
</organism>
<feature type="transmembrane region" description="Helical" evidence="11">
    <location>
        <begin position="34"/>
        <end position="56"/>
    </location>
</feature>
<dbReference type="HAMAP" id="MF_00454">
    <property type="entry name" value="FluC"/>
    <property type="match status" value="1"/>
</dbReference>
<reference evidence="12 13" key="1">
    <citation type="submission" date="2020-02" db="EMBL/GenBank/DDBJ databases">
        <title>Flavobacteriaceae Psychroflexus bacterium YR1-1, complete genome.</title>
        <authorList>
            <person name="Li Y."/>
            <person name="Wu S."/>
        </authorList>
    </citation>
    <scope>NUCLEOTIDE SEQUENCE [LARGE SCALE GENOMIC DNA]</scope>
    <source>
        <strain evidence="12 13">YR1-1</strain>
    </source>
</reference>
<accession>A0A6B3QZT0</accession>
<comment type="subcellular location">
    <subcellularLocation>
        <location evidence="1 11">Cell membrane</location>
        <topology evidence="1 11">Multi-pass membrane protein</topology>
    </subcellularLocation>
</comment>
<dbReference type="PANTHER" id="PTHR28259">
    <property type="entry name" value="FLUORIDE EXPORT PROTEIN 1-RELATED"/>
    <property type="match status" value="1"/>
</dbReference>
<evidence type="ECO:0000256" key="1">
    <source>
        <dbReference type="ARBA" id="ARBA00004651"/>
    </source>
</evidence>
<dbReference type="Pfam" id="PF02537">
    <property type="entry name" value="CRCB"/>
    <property type="match status" value="1"/>
</dbReference>
<keyword evidence="8 11" id="KW-0407">Ion channel</keyword>
<sequence>MKAALLVFLGGGLGSLLRYWISILVNQQLDSKLNLYGTFTVNIVGSLLIGLFMGWLLKSETPYPNLQLLVVVGFCGGFTTFSTFSAENLNLLKNNLYADFIWYGLGSLFLGILAVFIGVLIMRVKA</sequence>
<evidence type="ECO:0000313" key="12">
    <source>
        <dbReference type="EMBL" id="NEV93776.1"/>
    </source>
</evidence>
<feature type="transmembrane region" description="Helical" evidence="11">
    <location>
        <begin position="101"/>
        <end position="122"/>
    </location>
</feature>
<dbReference type="GO" id="GO:0005886">
    <property type="term" value="C:plasma membrane"/>
    <property type="evidence" value="ECO:0007669"/>
    <property type="project" value="UniProtKB-SubCell"/>
</dbReference>
<dbReference type="GO" id="GO:0062054">
    <property type="term" value="F:fluoride channel activity"/>
    <property type="evidence" value="ECO:0007669"/>
    <property type="project" value="UniProtKB-UniRule"/>
</dbReference>
<evidence type="ECO:0000256" key="11">
    <source>
        <dbReference type="HAMAP-Rule" id="MF_00454"/>
    </source>
</evidence>
<protein>
    <recommendedName>
        <fullName evidence="11">Fluoride-specific ion channel FluC</fullName>
    </recommendedName>
</protein>
<dbReference type="PANTHER" id="PTHR28259:SF1">
    <property type="entry name" value="FLUORIDE EXPORT PROTEIN 1-RELATED"/>
    <property type="match status" value="1"/>
</dbReference>
<feature type="binding site" evidence="11">
    <location>
        <position position="79"/>
    </location>
    <ligand>
        <name>Na(+)</name>
        <dbReference type="ChEBI" id="CHEBI:29101"/>
        <note>structural</note>
    </ligand>
</feature>
<dbReference type="GO" id="GO:0140114">
    <property type="term" value="P:cellular detoxification of fluoride"/>
    <property type="evidence" value="ECO:0007669"/>
    <property type="project" value="UniProtKB-UniRule"/>
</dbReference>
<dbReference type="RefSeq" id="WP_164004500.1">
    <property type="nucleotide sequence ID" value="NZ_JAAIKD010000003.1"/>
</dbReference>
<comment type="similarity">
    <text evidence="9 11">Belongs to the fluoride channel Fluc/FEX (TC 1.A.43) family.</text>
</comment>
<keyword evidence="3" id="KW-0997">Cell inner membrane</keyword>
<dbReference type="EMBL" id="JAAIKD010000003">
    <property type="protein sequence ID" value="NEV93776.1"/>
    <property type="molecule type" value="Genomic_DNA"/>
</dbReference>